<evidence type="ECO:0008006" key="4">
    <source>
        <dbReference type="Google" id="ProtNLM"/>
    </source>
</evidence>
<dbReference type="Proteomes" id="UP001311915">
    <property type="component" value="Unassembled WGS sequence"/>
</dbReference>
<dbReference type="PANTHER" id="PTHR33067">
    <property type="entry name" value="RNA-DIRECTED DNA POLYMERASE-RELATED"/>
    <property type="match status" value="1"/>
</dbReference>
<evidence type="ECO:0000256" key="1">
    <source>
        <dbReference type="SAM" id="MobiDB-lite"/>
    </source>
</evidence>
<reference evidence="2 3" key="1">
    <citation type="submission" date="2023-10" db="EMBL/GenBank/DDBJ databases">
        <title>Genome-Wide Identification Analysis in wild type Solanum Pinnatisectum Reveals Some Genes Defensing Phytophthora Infestans.</title>
        <authorList>
            <person name="Sun C."/>
        </authorList>
    </citation>
    <scope>NUCLEOTIDE SEQUENCE [LARGE SCALE GENOMIC DNA]</scope>
    <source>
        <strain evidence="2">LQN</strain>
        <tissue evidence="2">Leaf</tissue>
    </source>
</reference>
<protein>
    <recommendedName>
        <fullName evidence="4">Integrase core domain containing protein</fullName>
    </recommendedName>
</protein>
<dbReference type="EMBL" id="JAWPEI010000028">
    <property type="protein sequence ID" value="KAK4707101.1"/>
    <property type="molecule type" value="Genomic_DNA"/>
</dbReference>
<feature type="region of interest" description="Disordered" evidence="1">
    <location>
        <begin position="87"/>
        <end position="109"/>
    </location>
</feature>
<dbReference type="AlphaFoldDB" id="A0AAV9K197"/>
<evidence type="ECO:0000313" key="3">
    <source>
        <dbReference type="Proteomes" id="UP001311915"/>
    </source>
</evidence>
<organism evidence="2 3">
    <name type="scientific">Solanum pinnatisectum</name>
    <name type="common">tansyleaf nightshade</name>
    <dbReference type="NCBI Taxonomy" id="50273"/>
    <lineage>
        <taxon>Eukaryota</taxon>
        <taxon>Viridiplantae</taxon>
        <taxon>Streptophyta</taxon>
        <taxon>Embryophyta</taxon>
        <taxon>Tracheophyta</taxon>
        <taxon>Spermatophyta</taxon>
        <taxon>Magnoliopsida</taxon>
        <taxon>eudicotyledons</taxon>
        <taxon>Gunneridae</taxon>
        <taxon>Pentapetalae</taxon>
        <taxon>asterids</taxon>
        <taxon>lamiids</taxon>
        <taxon>Solanales</taxon>
        <taxon>Solanaceae</taxon>
        <taxon>Solanoideae</taxon>
        <taxon>Solaneae</taxon>
        <taxon>Solanum</taxon>
    </lineage>
</organism>
<accession>A0AAV9K197</accession>
<proteinExistence type="predicted"/>
<name>A0AAV9K197_9SOLN</name>
<sequence>MLRIEDMMQKMMRRFHAIDENVKEIRNDLSSIGQKFYTHAVSVKHLEQQMAQLSTTINPRQHGTLPSNTIQNPKNDGHCMAVTTRKGKQTIDPPMSSGEESETSKDDAVVEVSGESENATEKKVEVTQKVVPIPRPQPPFPQRLVKKTKEGKYRRFISMLKQLSVNVQLIEALKKMPRYAKFMKDMVTKKRAVSFEDNDRLQHCSVIATRSLVQKKKDLSAFTIPCTIKLLHFAKALCDLGAALI</sequence>
<keyword evidence="3" id="KW-1185">Reference proteome</keyword>
<evidence type="ECO:0000313" key="2">
    <source>
        <dbReference type="EMBL" id="KAK4707101.1"/>
    </source>
</evidence>
<gene>
    <name evidence="2" type="ORF">R3W88_033350</name>
</gene>
<dbReference type="PANTHER" id="PTHR33067:SF9">
    <property type="entry name" value="RNA-DIRECTED DNA POLYMERASE"/>
    <property type="match status" value="1"/>
</dbReference>
<comment type="caution">
    <text evidence="2">The sequence shown here is derived from an EMBL/GenBank/DDBJ whole genome shotgun (WGS) entry which is preliminary data.</text>
</comment>